<dbReference type="AlphaFoldDB" id="A0A8J3I268"/>
<accession>A0A8J3I268</accession>
<organism evidence="1 2">
    <name type="scientific">Ktedonospora formicarum</name>
    <dbReference type="NCBI Taxonomy" id="2778364"/>
    <lineage>
        <taxon>Bacteria</taxon>
        <taxon>Bacillati</taxon>
        <taxon>Chloroflexota</taxon>
        <taxon>Ktedonobacteria</taxon>
        <taxon>Ktedonobacterales</taxon>
        <taxon>Ktedonobacteraceae</taxon>
        <taxon>Ktedonospora</taxon>
    </lineage>
</organism>
<protein>
    <recommendedName>
        <fullName evidence="3">NmrA-like domain-containing protein</fullName>
    </recommendedName>
</protein>
<name>A0A8J3I268_9CHLR</name>
<dbReference type="EMBL" id="BNJF01000003">
    <property type="protein sequence ID" value="GHO47406.1"/>
    <property type="molecule type" value="Genomic_DNA"/>
</dbReference>
<evidence type="ECO:0000313" key="2">
    <source>
        <dbReference type="Proteomes" id="UP000612362"/>
    </source>
</evidence>
<proteinExistence type="predicted"/>
<evidence type="ECO:0000313" key="1">
    <source>
        <dbReference type="EMBL" id="GHO47406.1"/>
    </source>
</evidence>
<dbReference type="Gene3D" id="3.40.50.720">
    <property type="entry name" value="NAD(P)-binding Rossmann-like Domain"/>
    <property type="match status" value="1"/>
</dbReference>
<keyword evidence="2" id="KW-1185">Reference proteome</keyword>
<comment type="caution">
    <text evidence="1">The sequence shown here is derived from an EMBL/GenBank/DDBJ whole genome shotgun (WGS) entry which is preliminary data.</text>
</comment>
<reference evidence="1" key="1">
    <citation type="submission" date="2020-10" db="EMBL/GenBank/DDBJ databases">
        <title>Taxonomic study of unclassified bacteria belonging to the class Ktedonobacteria.</title>
        <authorList>
            <person name="Yabe S."/>
            <person name="Wang C.M."/>
            <person name="Zheng Y."/>
            <person name="Sakai Y."/>
            <person name="Cavaletti L."/>
            <person name="Monciardini P."/>
            <person name="Donadio S."/>
        </authorList>
    </citation>
    <scope>NUCLEOTIDE SEQUENCE</scope>
    <source>
        <strain evidence="1">SOSP1-1</strain>
    </source>
</reference>
<sequence length="92" mass="10446">MFGPKEYAYTEAFAKVSEILGQNIVYERISFEAFYELRLKRDSPYKAQHLFGVAQDHAAGVFSGTDGVIEQITGQPPMGLEEFIRKHRAAFE</sequence>
<evidence type="ECO:0008006" key="3">
    <source>
        <dbReference type="Google" id="ProtNLM"/>
    </source>
</evidence>
<gene>
    <name evidence="1" type="ORF">KSX_55690</name>
</gene>
<dbReference type="Proteomes" id="UP000612362">
    <property type="component" value="Unassembled WGS sequence"/>
</dbReference>